<dbReference type="GO" id="GO:0003677">
    <property type="term" value="F:DNA binding"/>
    <property type="evidence" value="ECO:0007669"/>
    <property type="project" value="InterPro"/>
</dbReference>
<evidence type="ECO:0000256" key="1">
    <source>
        <dbReference type="ARBA" id="ARBA00023172"/>
    </source>
</evidence>
<sequence>MSVNTAEIIQFETLKRKSGKNNKISLNEPLGFAKGLTNETMKVLLSRFSNPASEESYRNRALFLFMSISGLRAKEVVGSKFSDLLKGPSGESLLQYRKKGGKIGFAVLPKDLIAKIKHYHSQFSIHSDFFFHSLPKRHQIHRSPLSKRGLQYIVSSWNVKTCQGRNIHCHALRHTVGIRLLSEAGSIAAQKVLGHSSPITTSKFYTQPFYDGTKYLMCSDSIRLTVG</sequence>
<dbReference type="InterPro" id="IPR013762">
    <property type="entry name" value="Integrase-like_cat_sf"/>
</dbReference>
<dbReference type="EMBL" id="NPEF01000501">
    <property type="protein sequence ID" value="PJZ90831.1"/>
    <property type="molecule type" value="Genomic_DNA"/>
</dbReference>
<proteinExistence type="predicted"/>
<keyword evidence="1" id="KW-0233">DNA recombination</keyword>
<dbReference type="InterPro" id="IPR011010">
    <property type="entry name" value="DNA_brk_join_enz"/>
</dbReference>
<dbReference type="Pfam" id="PF00589">
    <property type="entry name" value="Phage_integrase"/>
    <property type="match status" value="1"/>
</dbReference>
<dbReference type="OrthoDB" id="328577at2"/>
<reference evidence="3" key="1">
    <citation type="submission" date="2017-07" db="EMBL/GenBank/DDBJ databases">
        <title>Leptospira spp. isolated from tropical soils.</title>
        <authorList>
            <person name="Thibeaux R."/>
            <person name="Iraola G."/>
            <person name="Ferres I."/>
            <person name="Bierque E."/>
            <person name="Girault D."/>
            <person name="Soupe-Gilbert M.-E."/>
            <person name="Picardeau M."/>
            <person name="Goarant C."/>
        </authorList>
    </citation>
    <scope>NUCLEOTIDE SEQUENCE [LARGE SCALE GENOMIC DNA]</scope>
    <source>
        <strain evidence="3">ATI7-C-A5</strain>
    </source>
</reference>
<dbReference type="AlphaFoldDB" id="A0A2N0B2T2"/>
<dbReference type="GO" id="GO:0006310">
    <property type="term" value="P:DNA recombination"/>
    <property type="evidence" value="ECO:0007669"/>
    <property type="project" value="UniProtKB-KW"/>
</dbReference>
<organism evidence="3">
    <name type="scientific">Leptospira ellisii</name>
    <dbReference type="NCBI Taxonomy" id="2023197"/>
    <lineage>
        <taxon>Bacteria</taxon>
        <taxon>Pseudomonadati</taxon>
        <taxon>Spirochaetota</taxon>
        <taxon>Spirochaetia</taxon>
        <taxon>Leptospirales</taxon>
        <taxon>Leptospiraceae</taxon>
        <taxon>Leptospira</taxon>
    </lineage>
</organism>
<dbReference type="PROSITE" id="PS51898">
    <property type="entry name" value="TYR_RECOMBINASE"/>
    <property type="match status" value="1"/>
</dbReference>
<name>A0A2N0B2T2_9LEPT</name>
<evidence type="ECO:0000259" key="2">
    <source>
        <dbReference type="PROSITE" id="PS51898"/>
    </source>
</evidence>
<dbReference type="InterPro" id="IPR002104">
    <property type="entry name" value="Integrase_catalytic"/>
</dbReference>
<dbReference type="GO" id="GO:0015074">
    <property type="term" value="P:DNA integration"/>
    <property type="evidence" value="ECO:0007669"/>
    <property type="project" value="InterPro"/>
</dbReference>
<gene>
    <name evidence="3" type="ORF">CH379_22090</name>
</gene>
<dbReference type="Gene3D" id="1.10.443.10">
    <property type="entry name" value="Intergrase catalytic core"/>
    <property type="match status" value="1"/>
</dbReference>
<accession>A0A2N0B2T2</accession>
<protein>
    <submittedName>
        <fullName evidence="3">Recombinase XerC</fullName>
    </submittedName>
</protein>
<comment type="caution">
    <text evidence="3">The sequence shown here is derived from an EMBL/GenBank/DDBJ whole genome shotgun (WGS) entry which is preliminary data.</text>
</comment>
<evidence type="ECO:0000313" key="3">
    <source>
        <dbReference type="EMBL" id="PJZ90831.1"/>
    </source>
</evidence>
<feature type="domain" description="Tyr recombinase" evidence="2">
    <location>
        <begin position="31"/>
        <end position="218"/>
    </location>
</feature>
<dbReference type="SUPFAM" id="SSF56349">
    <property type="entry name" value="DNA breaking-rejoining enzymes"/>
    <property type="match status" value="1"/>
</dbReference>